<dbReference type="Proteomes" id="UP001283361">
    <property type="component" value="Unassembled WGS sequence"/>
</dbReference>
<reference evidence="2" key="1">
    <citation type="journal article" date="2023" name="G3 (Bethesda)">
        <title>A reference genome for the long-term kleptoplast-retaining sea slug Elysia crispata morphotype clarki.</title>
        <authorList>
            <person name="Eastman K.E."/>
            <person name="Pendleton A.L."/>
            <person name="Shaikh M.A."/>
            <person name="Suttiyut T."/>
            <person name="Ogas R."/>
            <person name="Tomko P."/>
            <person name="Gavelis G."/>
            <person name="Widhalm J.R."/>
            <person name="Wisecaver J.H."/>
        </authorList>
    </citation>
    <scope>NUCLEOTIDE SEQUENCE</scope>
    <source>
        <strain evidence="2">ECLA1</strain>
    </source>
</reference>
<dbReference type="EMBL" id="JAWDGP010006596">
    <property type="protein sequence ID" value="KAK3738503.1"/>
    <property type="molecule type" value="Genomic_DNA"/>
</dbReference>
<evidence type="ECO:0000313" key="2">
    <source>
        <dbReference type="EMBL" id="KAK3738503.1"/>
    </source>
</evidence>
<evidence type="ECO:0000256" key="1">
    <source>
        <dbReference type="SAM" id="MobiDB-lite"/>
    </source>
</evidence>
<feature type="region of interest" description="Disordered" evidence="1">
    <location>
        <begin position="1"/>
        <end position="23"/>
    </location>
</feature>
<evidence type="ECO:0000313" key="3">
    <source>
        <dbReference type="Proteomes" id="UP001283361"/>
    </source>
</evidence>
<feature type="region of interest" description="Disordered" evidence="1">
    <location>
        <begin position="54"/>
        <end position="76"/>
    </location>
</feature>
<accession>A0AAE0YA73</accession>
<gene>
    <name evidence="2" type="ORF">RRG08_034792</name>
</gene>
<name>A0AAE0YA73_9GAST</name>
<sequence length="76" mass="8464">MAQFGRIPSDVTKNRKKEKMTMAELKGLRTAGKLLRRCSNSSHATASLASYLTRSSVNSREHDPPGQAELMEFNPQ</sequence>
<keyword evidence="3" id="KW-1185">Reference proteome</keyword>
<protein>
    <submittedName>
        <fullName evidence="2">Uncharacterized protein</fullName>
    </submittedName>
</protein>
<organism evidence="2 3">
    <name type="scientific">Elysia crispata</name>
    <name type="common">lettuce slug</name>
    <dbReference type="NCBI Taxonomy" id="231223"/>
    <lineage>
        <taxon>Eukaryota</taxon>
        <taxon>Metazoa</taxon>
        <taxon>Spiralia</taxon>
        <taxon>Lophotrochozoa</taxon>
        <taxon>Mollusca</taxon>
        <taxon>Gastropoda</taxon>
        <taxon>Heterobranchia</taxon>
        <taxon>Euthyneura</taxon>
        <taxon>Panpulmonata</taxon>
        <taxon>Sacoglossa</taxon>
        <taxon>Placobranchoidea</taxon>
        <taxon>Plakobranchidae</taxon>
        <taxon>Elysia</taxon>
    </lineage>
</organism>
<dbReference type="AlphaFoldDB" id="A0AAE0YA73"/>
<proteinExistence type="predicted"/>
<comment type="caution">
    <text evidence="2">The sequence shown here is derived from an EMBL/GenBank/DDBJ whole genome shotgun (WGS) entry which is preliminary data.</text>
</comment>